<feature type="compositionally biased region" description="Basic and acidic residues" evidence="2">
    <location>
        <begin position="674"/>
        <end position="691"/>
    </location>
</feature>
<feature type="compositionally biased region" description="Low complexity" evidence="2">
    <location>
        <begin position="765"/>
        <end position="778"/>
    </location>
</feature>
<feature type="compositionally biased region" description="Basic and acidic residues" evidence="2">
    <location>
        <begin position="971"/>
        <end position="983"/>
    </location>
</feature>
<feature type="compositionally biased region" description="Low complexity" evidence="2">
    <location>
        <begin position="638"/>
        <end position="648"/>
    </location>
</feature>
<keyword evidence="4" id="KW-1185">Reference proteome</keyword>
<feature type="region of interest" description="Disordered" evidence="2">
    <location>
        <begin position="464"/>
        <end position="579"/>
    </location>
</feature>
<reference evidence="3 4" key="1">
    <citation type="journal article" date="2016" name="Nat. Commun.">
        <title>Ectomycorrhizal ecology is imprinted in the genome of the dominant symbiotic fungus Cenococcum geophilum.</title>
        <authorList>
            <consortium name="DOE Joint Genome Institute"/>
            <person name="Peter M."/>
            <person name="Kohler A."/>
            <person name="Ohm R.A."/>
            <person name="Kuo A."/>
            <person name="Krutzmann J."/>
            <person name="Morin E."/>
            <person name="Arend M."/>
            <person name="Barry K.W."/>
            <person name="Binder M."/>
            <person name="Choi C."/>
            <person name="Clum A."/>
            <person name="Copeland A."/>
            <person name="Grisel N."/>
            <person name="Haridas S."/>
            <person name="Kipfer T."/>
            <person name="LaButti K."/>
            <person name="Lindquist E."/>
            <person name="Lipzen A."/>
            <person name="Maire R."/>
            <person name="Meier B."/>
            <person name="Mihaltcheva S."/>
            <person name="Molinier V."/>
            <person name="Murat C."/>
            <person name="Poggeler S."/>
            <person name="Quandt C.A."/>
            <person name="Sperisen C."/>
            <person name="Tritt A."/>
            <person name="Tisserant E."/>
            <person name="Crous P.W."/>
            <person name="Henrissat B."/>
            <person name="Nehls U."/>
            <person name="Egli S."/>
            <person name="Spatafora J.W."/>
            <person name="Grigoriev I.V."/>
            <person name="Martin F.M."/>
        </authorList>
    </citation>
    <scope>NUCLEOTIDE SEQUENCE [LARGE SCALE GENOMIC DNA]</scope>
    <source>
        <strain evidence="3 4">CBS 207.34</strain>
    </source>
</reference>
<feature type="compositionally biased region" description="Basic and acidic residues" evidence="2">
    <location>
        <begin position="923"/>
        <end position="935"/>
    </location>
</feature>
<feature type="compositionally biased region" description="Polar residues" evidence="2">
    <location>
        <begin position="236"/>
        <end position="249"/>
    </location>
</feature>
<feature type="region of interest" description="Disordered" evidence="2">
    <location>
        <begin position="1"/>
        <end position="69"/>
    </location>
</feature>
<name>A0A8E2EXR2_9PEZI</name>
<proteinExistence type="predicted"/>
<organism evidence="3 4">
    <name type="scientific">Glonium stellatum</name>
    <dbReference type="NCBI Taxonomy" id="574774"/>
    <lineage>
        <taxon>Eukaryota</taxon>
        <taxon>Fungi</taxon>
        <taxon>Dikarya</taxon>
        <taxon>Ascomycota</taxon>
        <taxon>Pezizomycotina</taxon>
        <taxon>Dothideomycetes</taxon>
        <taxon>Pleosporomycetidae</taxon>
        <taxon>Gloniales</taxon>
        <taxon>Gloniaceae</taxon>
        <taxon>Glonium</taxon>
    </lineage>
</organism>
<feature type="compositionally biased region" description="Pro residues" evidence="2">
    <location>
        <begin position="33"/>
        <end position="43"/>
    </location>
</feature>
<feature type="region of interest" description="Disordered" evidence="2">
    <location>
        <begin position="914"/>
        <end position="1017"/>
    </location>
</feature>
<feature type="compositionally biased region" description="Pro residues" evidence="2">
    <location>
        <begin position="212"/>
        <end position="232"/>
    </location>
</feature>
<feature type="compositionally biased region" description="Polar residues" evidence="2">
    <location>
        <begin position="265"/>
        <end position="280"/>
    </location>
</feature>
<gene>
    <name evidence="3" type="ORF">AOQ84DRAFT_69361</name>
</gene>
<accession>A0A8E2EXR2</accession>
<feature type="region of interest" description="Disordered" evidence="2">
    <location>
        <begin position="195"/>
        <end position="329"/>
    </location>
</feature>
<sequence length="1017" mass="109226">MAATRKRSRISDTPIVQDAHSQAQAQAQAAAAAPPPPPPPPPAQTSAAAAGPASASASTSAPASPDDNFPVTRSTKAFCKKCSAQVGEFYNAWAKITGTYYLPAMLGSYNSLLRESGRQKAASLGTALNGCQIQPLSCPRCPETLGFHVVDAPDEKQSYRHRDFFKLPRIELKCEHAGRFKLVDPLLDPVHDQLQREEPKPLPSEMEVESPAPAPAHHPPPPPPPPQLPQPHPSYRHNSPVSLATTASPHQHGVPASKPTLPSPVLQSAQPPQPRTTSATFVPPPPPPTAKDSGVGLANRFRDRDYPIPPVLPSSPNPAHKPNGQHYPSPQEMQLEAISRLQTQISHNTANLQIQARDIKRQGGDLQNQLQFQHGEIKRVEDAVNRLQHEMRGVHEMLEAIRIELHSRPLTAAPLPPPPAAQDSALELMANDLSSVREKAYEVDGLKVKIEIMKRRIQRLEEGAAAPAGSHPFPSPREPSAHSAHSTHAVSSYHGTPSSGPHAATPIRSDLRLPSTYHPTATPDQPHPHTHTHTLEPEAKPTGWVSVNSSAKRGHPNGIEGPHEIVSQPIGSPKRPKLAPIEPRMSYEAKPHAHVIYDRMDTSDSETRMNQSHPQSQAPSQPQSQPQSQPPSQPPSQPQSQPQSQTQSRESLTESSAPPSTFIPYSNQETNAEESWRAESQRASNHPEHRSPRSRGRGGPGSRGGRPRKSIPADSDLGTPEWEKEDWQGASSQTSPDGYYNPVTPGGTKNGRGLVRRGSGGGGTASRSSRPTSSAGRAVSMGLSGVTPGPGVGIGGDPYAHTKKTRTKPIRNAEGILIRKDGRPDMRSQSSAANLRKVHAKKEEAKAAQRQFTPTSSLATSLPNTMGVDTPSPTAGAEGAGPSTQHKHQLIMKQMFPHGVDEARARHDYSKQLFAAGGSPLEMKIKREEETKQVEEISPADNGNGTDVHMEYDDDERTPSQDEDQSGPGERVTRGHGQERDRNAGGNRGADDATAGAGPMSTHQSTAGTAQALEAGA</sequence>
<keyword evidence="1" id="KW-0175">Coiled coil</keyword>
<dbReference type="OrthoDB" id="5396360at2759"/>
<feature type="compositionally biased region" description="Acidic residues" evidence="2">
    <location>
        <begin position="952"/>
        <end position="965"/>
    </location>
</feature>
<feature type="compositionally biased region" description="Low complexity" evidence="2">
    <location>
        <begin position="44"/>
        <end position="65"/>
    </location>
</feature>
<dbReference type="Proteomes" id="UP000250140">
    <property type="component" value="Unassembled WGS sequence"/>
</dbReference>
<feature type="compositionally biased region" description="Pro residues" evidence="2">
    <location>
        <begin position="307"/>
        <end position="316"/>
    </location>
</feature>
<feature type="compositionally biased region" description="Pro residues" evidence="2">
    <location>
        <begin position="628"/>
        <end position="637"/>
    </location>
</feature>
<evidence type="ECO:0000313" key="3">
    <source>
        <dbReference type="EMBL" id="OCL06867.1"/>
    </source>
</evidence>
<feature type="compositionally biased region" description="Low complexity" evidence="2">
    <location>
        <begin position="21"/>
        <end position="32"/>
    </location>
</feature>
<evidence type="ECO:0000256" key="2">
    <source>
        <dbReference type="SAM" id="MobiDB-lite"/>
    </source>
</evidence>
<dbReference type="AlphaFoldDB" id="A0A8E2EXR2"/>
<evidence type="ECO:0000313" key="4">
    <source>
        <dbReference type="Proteomes" id="UP000250140"/>
    </source>
</evidence>
<feature type="coiled-coil region" evidence="1">
    <location>
        <begin position="370"/>
        <end position="397"/>
    </location>
</feature>
<dbReference type="EMBL" id="KV749965">
    <property type="protein sequence ID" value="OCL06867.1"/>
    <property type="molecule type" value="Genomic_DNA"/>
</dbReference>
<feature type="region of interest" description="Disordered" evidence="2">
    <location>
        <begin position="602"/>
        <end position="893"/>
    </location>
</feature>
<dbReference type="PRINTS" id="PR01217">
    <property type="entry name" value="PRICHEXTENSN"/>
</dbReference>
<feature type="compositionally biased region" description="Low complexity" evidence="2">
    <location>
        <begin position="481"/>
        <end position="492"/>
    </location>
</feature>
<feature type="compositionally biased region" description="Basic and acidic residues" evidence="2">
    <location>
        <begin position="817"/>
        <end position="826"/>
    </location>
</feature>
<feature type="compositionally biased region" description="Low complexity" evidence="2">
    <location>
        <begin position="611"/>
        <end position="627"/>
    </location>
</feature>
<evidence type="ECO:0000256" key="1">
    <source>
        <dbReference type="SAM" id="Coils"/>
    </source>
</evidence>
<feature type="compositionally biased region" description="Polar residues" evidence="2">
    <location>
        <begin position="850"/>
        <end position="864"/>
    </location>
</feature>
<protein>
    <submittedName>
        <fullName evidence="3">Uncharacterized protein</fullName>
    </submittedName>
</protein>
<feature type="compositionally biased region" description="Polar residues" evidence="2">
    <location>
        <begin position="649"/>
        <end position="670"/>
    </location>
</feature>